<protein>
    <submittedName>
        <fullName evidence="6">Transcriptional regulator</fullName>
    </submittedName>
</protein>
<dbReference type="InterPro" id="IPR037171">
    <property type="entry name" value="NagB/RpiA_transferase-like"/>
</dbReference>
<dbReference type="GO" id="GO:0003677">
    <property type="term" value="F:DNA binding"/>
    <property type="evidence" value="ECO:0007669"/>
    <property type="project" value="UniProtKB-KW"/>
</dbReference>
<organism evidence="6 7">
    <name type="scientific">Cereibacter sphaeroides</name>
    <name type="common">Rhodobacter sphaeroides</name>
    <dbReference type="NCBI Taxonomy" id="1063"/>
    <lineage>
        <taxon>Bacteria</taxon>
        <taxon>Pseudomonadati</taxon>
        <taxon>Pseudomonadota</taxon>
        <taxon>Alphaproteobacteria</taxon>
        <taxon>Rhodobacterales</taxon>
        <taxon>Paracoccaceae</taxon>
        <taxon>Cereibacter</taxon>
    </lineage>
</organism>
<sequence length="322" mass="34242">MPNSRQETDDLVQAAWLYHVGQMSQEEVSRRLGISRFKVLRMLADARDLGLVRVSLEHETSAVLALADRLATEFGLTEVQVAPLAGDAENEEAARRAVGIVAAGFLTRIGKGEGEIRIGVGWGRTMAAMAQALTGLRNPNLCFISLMGSMARTAETSPFDVCTRLAALTGGSAMFLPAPFLTDTEEDCRVVLRQRLVRETLQAAREAPWAIISLGDCSASALLSTSGILTDEETAELKRAGAVADSTGKFFCADGTLAQTALNRRAPSIGLDDLRATDVTLLAAGVAKATATLAMIRAGIVNRLIADEGLARALLALTEEEE</sequence>
<gene>
    <name evidence="6" type="ORF">DI533_04255</name>
</gene>
<keyword evidence="4" id="KW-0804">Transcription</keyword>
<dbReference type="PANTHER" id="PTHR34294:SF1">
    <property type="entry name" value="TRANSCRIPTIONAL REGULATOR LSRR"/>
    <property type="match status" value="1"/>
</dbReference>
<keyword evidence="3" id="KW-0238">DNA-binding</keyword>
<evidence type="ECO:0000259" key="5">
    <source>
        <dbReference type="Pfam" id="PF04198"/>
    </source>
</evidence>
<dbReference type="InterPro" id="IPR036388">
    <property type="entry name" value="WH-like_DNA-bd_sf"/>
</dbReference>
<evidence type="ECO:0000256" key="3">
    <source>
        <dbReference type="ARBA" id="ARBA00023125"/>
    </source>
</evidence>
<evidence type="ECO:0000256" key="1">
    <source>
        <dbReference type="ARBA" id="ARBA00010466"/>
    </source>
</evidence>
<keyword evidence="2" id="KW-0805">Transcription regulation</keyword>
<proteinExistence type="inferred from homology"/>
<feature type="domain" description="Sugar-binding" evidence="5">
    <location>
        <begin position="62"/>
        <end position="316"/>
    </location>
</feature>
<dbReference type="SUPFAM" id="SSF100950">
    <property type="entry name" value="NagB/RpiA/CoA transferase-like"/>
    <property type="match status" value="1"/>
</dbReference>
<name>A0A2W5TUX6_CERSP</name>
<dbReference type="Gene3D" id="1.10.10.10">
    <property type="entry name" value="Winged helix-like DNA-binding domain superfamily/Winged helix DNA-binding domain"/>
    <property type="match status" value="1"/>
</dbReference>
<evidence type="ECO:0000256" key="2">
    <source>
        <dbReference type="ARBA" id="ARBA00023015"/>
    </source>
</evidence>
<dbReference type="Pfam" id="PF04198">
    <property type="entry name" value="Sugar-bind"/>
    <property type="match status" value="1"/>
</dbReference>
<evidence type="ECO:0000256" key="4">
    <source>
        <dbReference type="ARBA" id="ARBA00023163"/>
    </source>
</evidence>
<comment type="caution">
    <text evidence="6">The sequence shown here is derived from an EMBL/GenBank/DDBJ whole genome shotgun (WGS) entry which is preliminary data.</text>
</comment>
<comment type="similarity">
    <text evidence="1">Belongs to the SorC transcriptional regulatory family.</text>
</comment>
<dbReference type="PANTHER" id="PTHR34294">
    <property type="entry name" value="TRANSCRIPTIONAL REGULATOR-RELATED"/>
    <property type="match status" value="1"/>
</dbReference>
<dbReference type="InterPro" id="IPR007324">
    <property type="entry name" value="Sugar-bd_dom_put"/>
</dbReference>
<dbReference type="AlphaFoldDB" id="A0A2W5TUX6"/>
<dbReference type="GO" id="GO:0030246">
    <property type="term" value="F:carbohydrate binding"/>
    <property type="evidence" value="ECO:0007669"/>
    <property type="project" value="InterPro"/>
</dbReference>
<dbReference type="EMBL" id="QFQS01000001">
    <property type="protein sequence ID" value="PZQ99857.1"/>
    <property type="molecule type" value="Genomic_DNA"/>
</dbReference>
<accession>A0A2W5TUX6</accession>
<dbReference type="InterPro" id="IPR051054">
    <property type="entry name" value="SorC_transcr_regulators"/>
</dbReference>
<reference evidence="6 7" key="1">
    <citation type="submission" date="2017-08" db="EMBL/GenBank/DDBJ databases">
        <title>Infants hospitalized years apart are colonized by the same room-sourced microbial strains.</title>
        <authorList>
            <person name="Brooks B."/>
            <person name="Olm M.R."/>
            <person name="Firek B.A."/>
            <person name="Baker R."/>
            <person name="Thomas B.C."/>
            <person name="Morowitz M.J."/>
            <person name="Banfield J.F."/>
        </authorList>
    </citation>
    <scope>NUCLEOTIDE SEQUENCE [LARGE SCALE GENOMIC DNA]</scope>
    <source>
        <strain evidence="6">S2_003_000_R2_11</strain>
    </source>
</reference>
<dbReference type="Proteomes" id="UP000248975">
    <property type="component" value="Unassembled WGS sequence"/>
</dbReference>
<evidence type="ECO:0000313" key="6">
    <source>
        <dbReference type="EMBL" id="PZQ99857.1"/>
    </source>
</evidence>
<dbReference type="Gene3D" id="3.40.50.1360">
    <property type="match status" value="1"/>
</dbReference>
<evidence type="ECO:0000313" key="7">
    <source>
        <dbReference type="Proteomes" id="UP000248975"/>
    </source>
</evidence>